<name>A0A7D5H3P9_9PSED</name>
<evidence type="ECO:0008006" key="3">
    <source>
        <dbReference type="Google" id="ProtNLM"/>
    </source>
</evidence>
<dbReference type="Pfam" id="PF19929">
    <property type="entry name" value="DUF6392"/>
    <property type="match status" value="1"/>
</dbReference>
<keyword evidence="2" id="KW-1185">Reference proteome</keyword>
<evidence type="ECO:0000313" key="1">
    <source>
        <dbReference type="EMBL" id="QKZ03109.1"/>
    </source>
</evidence>
<proteinExistence type="predicted"/>
<dbReference type="RefSeq" id="WP_176569905.1">
    <property type="nucleotide sequence ID" value="NZ_CP056030.1"/>
</dbReference>
<dbReference type="KEGG" id="pez:HWQ56_04625"/>
<dbReference type="AlphaFoldDB" id="A0A7D5H3P9"/>
<evidence type="ECO:0000313" key="2">
    <source>
        <dbReference type="Proteomes" id="UP000509568"/>
    </source>
</evidence>
<sequence>MTVSIIDYINGLGKRWRVLAENGTLTNQRPVGLYAGAQVLCLFPVTGVALEFDLEDEILQRVHVITQASELRGPSYQGALPGDLDGVCNKAEVRAKLGKAVKEVGPVKLSEPVGMVGGWDGFHYAMKDGEVLFLMVRYTLSDSVESITFEKARALQH</sequence>
<dbReference type="EMBL" id="CP056030">
    <property type="protein sequence ID" value="QKZ03109.1"/>
    <property type="molecule type" value="Genomic_DNA"/>
</dbReference>
<dbReference type="Proteomes" id="UP000509568">
    <property type="component" value="Chromosome"/>
</dbReference>
<dbReference type="InterPro" id="IPR045657">
    <property type="entry name" value="DUF6392"/>
</dbReference>
<protein>
    <recommendedName>
        <fullName evidence="3">Pyocin immunity protein</fullName>
    </recommendedName>
</protein>
<reference evidence="1 2" key="1">
    <citation type="submission" date="2020-06" db="EMBL/GenBank/DDBJ databases">
        <title>Pseudomonas eucalypticola sp. nov., an endophyte of Eucalyptus dunnii leaves with biocontrol ability of eucalyptus leaf blight.</title>
        <authorList>
            <person name="Liu Y."/>
            <person name="Song Z."/>
            <person name="Zeng H."/>
            <person name="Lu M."/>
            <person name="Wang X."/>
            <person name="Lian X."/>
            <person name="Zhang Q."/>
        </authorList>
    </citation>
    <scope>NUCLEOTIDE SEQUENCE [LARGE SCALE GENOMIC DNA]</scope>
    <source>
        <strain evidence="1 2">NP-1</strain>
    </source>
</reference>
<organism evidence="1 2">
    <name type="scientific">Pseudomonas eucalypticola</name>
    <dbReference type="NCBI Taxonomy" id="2599595"/>
    <lineage>
        <taxon>Bacteria</taxon>
        <taxon>Pseudomonadati</taxon>
        <taxon>Pseudomonadota</taxon>
        <taxon>Gammaproteobacteria</taxon>
        <taxon>Pseudomonadales</taxon>
        <taxon>Pseudomonadaceae</taxon>
        <taxon>Pseudomonas</taxon>
    </lineage>
</organism>
<accession>A0A7D5H3P9</accession>
<gene>
    <name evidence="1" type="ORF">HWQ56_04625</name>
</gene>